<dbReference type="Proteomes" id="UP000784294">
    <property type="component" value="Unassembled WGS sequence"/>
</dbReference>
<protein>
    <submittedName>
        <fullName evidence="2">Uncharacterized protein</fullName>
    </submittedName>
</protein>
<name>A0A448X4C4_9PLAT</name>
<accession>A0A448X4C4</accession>
<comment type="caution">
    <text evidence="2">The sequence shown here is derived from an EMBL/GenBank/DDBJ whole genome shotgun (WGS) entry which is preliminary data.</text>
</comment>
<feature type="compositionally biased region" description="Polar residues" evidence="1">
    <location>
        <begin position="1"/>
        <end position="20"/>
    </location>
</feature>
<evidence type="ECO:0000313" key="3">
    <source>
        <dbReference type="Proteomes" id="UP000784294"/>
    </source>
</evidence>
<dbReference type="AlphaFoldDB" id="A0A448X4C4"/>
<gene>
    <name evidence="2" type="ORF">PXEA_LOCUS21168</name>
</gene>
<sequence>MTTQNPSSSTTASNPLQTRFVTDPYTYCQSVPPRAEPESVSLTSSSGSEHVPPLCLPASYALTSGSPGLNPANPLIPPNPVKVAALSSRPKLSGSLGSLSVSISMLSEATIGSPAPSSSEDDEVDEERTDASSLFASSDVTVLRILRPLNADDDNECAADSVSVVTMSESPKKVVVATGPLQKTLESMNGKRLSHLTPNCGTIDSEIEQTYAELLFSTASSPPNDAHVLEKVKEKEDSKIGISQLHGLPLYECVNLAPLEPSILQMIQDKKDFGNIYLADANTGQSMPERKDGVCLFPLYEHHTHCLQTSKQTDQPSYTGFALTRPAVSAVQEGISSYVSTTSIGTSAGLIFSAAPTEDATNLRSGSPTSTTYESILDVRFLFI</sequence>
<organism evidence="2 3">
    <name type="scientific">Protopolystoma xenopodis</name>
    <dbReference type="NCBI Taxonomy" id="117903"/>
    <lineage>
        <taxon>Eukaryota</taxon>
        <taxon>Metazoa</taxon>
        <taxon>Spiralia</taxon>
        <taxon>Lophotrochozoa</taxon>
        <taxon>Platyhelminthes</taxon>
        <taxon>Monogenea</taxon>
        <taxon>Polyopisthocotylea</taxon>
        <taxon>Polystomatidea</taxon>
        <taxon>Polystomatidae</taxon>
        <taxon>Protopolystoma</taxon>
    </lineage>
</organism>
<proteinExistence type="predicted"/>
<feature type="region of interest" description="Disordered" evidence="1">
    <location>
        <begin position="1"/>
        <end position="49"/>
    </location>
</feature>
<keyword evidence="3" id="KW-1185">Reference proteome</keyword>
<evidence type="ECO:0000313" key="2">
    <source>
        <dbReference type="EMBL" id="VEL27728.1"/>
    </source>
</evidence>
<reference evidence="2" key="1">
    <citation type="submission" date="2018-11" db="EMBL/GenBank/DDBJ databases">
        <authorList>
            <consortium name="Pathogen Informatics"/>
        </authorList>
    </citation>
    <scope>NUCLEOTIDE SEQUENCE</scope>
</reference>
<dbReference type="EMBL" id="CAAALY010089451">
    <property type="protein sequence ID" value="VEL27728.1"/>
    <property type="molecule type" value="Genomic_DNA"/>
</dbReference>
<feature type="region of interest" description="Disordered" evidence="1">
    <location>
        <begin position="110"/>
        <end position="131"/>
    </location>
</feature>
<feature type="compositionally biased region" description="Acidic residues" evidence="1">
    <location>
        <begin position="119"/>
        <end position="128"/>
    </location>
</feature>
<feature type="compositionally biased region" description="Low complexity" evidence="1">
    <location>
        <begin position="39"/>
        <end position="48"/>
    </location>
</feature>
<evidence type="ECO:0000256" key="1">
    <source>
        <dbReference type="SAM" id="MobiDB-lite"/>
    </source>
</evidence>